<dbReference type="SUPFAM" id="SSF54637">
    <property type="entry name" value="Thioesterase/thiol ester dehydrase-isomerase"/>
    <property type="match status" value="1"/>
</dbReference>
<evidence type="ECO:0000313" key="3">
    <source>
        <dbReference type="Proteomes" id="UP000317169"/>
    </source>
</evidence>
<dbReference type="RefSeq" id="WP_141420729.1">
    <property type="nucleotide sequence ID" value="NZ_VIAR01000002.1"/>
</dbReference>
<dbReference type="AlphaFoldDB" id="A0A507ZS57"/>
<gene>
    <name evidence="2" type="ORF">FKR84_03090</name>
</gene>
<keyword evidence="3" id="KW-1185">Reference proteome</keyword>
<name>A0A507ZS57_9FLAO</name>
<dbReference type="Proteomes" id="UP000317169">
    <property type="component" value="Unassembled WGS sequence"/>
</dbReference>
<evidence type="ECO:0000259" key="1">
    <source>
        <dbReference type="Pfam" id="PF22818"/>
    </source>
</evidence>
<dbReference type="InterPro" id="IPR054545">
    <property type="entry name" value="ApeI-like"/>
</dbReference>
<evidence type="ECO:0000313" key="2">
    <source>
        <dbReference type="EMBL" id="TQD40199.1"/>
    </source>
</evidence>
<dbReference type="Gene3D" id="3.10.129.10">
    <property type="entry name" value="Hotdog Thioesterase"/>
    <property type="match status" value="1"/>
</dbReference>
<reference evidence="2 3" key="1">
    <citation type="submission" date="2019-06" db="EMBL/GenBank/DDBJ databases">
        <title>Flavibacter putida gen. nov., sp. nov., a novel marine bacterium of the family Flavobacteriaceae isolated from coastal seawater.</title>
        <authorList>
            <person name="Feng X."/>
        </authorList>
    </citation>
    <scope>NUCLEOTIDE SEQUENCE [LARGE SCALE GENOMIC DNA]</scope>
    <source>
        <strain evidence="2 3">PLHSN227</strain>
    </source>
</reference>
<dbReference type="Pfam" id="PF22818">
    <property type="entry name" value="ApeI-like"/>
    <property type="match status" value="1"/>
</dbReference>
<dbReference type="InterPro" id="IPR029069">
    <property type="entry name" value="HotDog_dom_sf"/>
</dbReference>
<proteinExistence type="predicted"/>
<comment type="caution">
    <text evidence="2">The sequence shown here is derived from an EMBL/GenBank/DDBJ whole genome shotgun (WGS) entry which is preliminary data.</text>
</comment>
<sequence length="122" mass="14204">MDKQLYVQKRHIQNENESESWVVLNSEHAIFKGHFPKNPILPGVVLIDIFKKEAENYSQEKLLINHIKNVKFLKVVKVEEETSLKLLTIFKTSENKLHLFGKAFDAQNNLVAKLQLELTSFE</sequence>
<protein>
    <recommendedName>
        <fullName evidence="1">ApeI dehydratase-like domain-containing protein</fullName>
    </recommendedName>
</protein>
<accession>A0A507ZS57</accession>
<organism evidence="2 3">
    <name type="scientific">Haloflavibacter putidus</name>
    <dbReference type="NCBI Taxonomy" id="2576776"/>
    <lineage>
        <taxon>Bacteria</taxon>
        <taxon>Pseudomonadati</taxon>
        <taxon>Bacteroidota</taxon>
        <taxon>Flavobacteriia</taxon>
        <taxon>Flavobacteriales</taxon>
        <taxon>Flavobacteriaceae</taxon>
        <taxon>Haloflavibacter</taxon>
    </lineage>
</organism>
<dbReference type="EMBL" id="VIAR01000002">
    <property type="protein sequence ID" value="TQD40199.1"/>
    <property type="molecule type" value="Genomic_DNA"/>
</dbReference>
<feature type="domain" description="ApeI dehydratase-like" evidence="1">
    <location>
        <begin position="14"/>
        <end position="89"/>
    </location>
</feature>
<dbReference type="OrthoDB" id="9772788at2"/>